<keyword evidence="3" id="KW-1185">Reference proteome</keyword>
<reference evidence="2 3" key="1">
    <citation type="journal article" date="2006" name="Science">
        <title>The genome of black cottonwood, Populus trichocarpa (Torr. &amp; Gray).</title>
        <authorList>
            <person name="Tuskan G.A."/>
            <person name="Difazio S."/>
            <person name="Jansson S."/>
            <person name="Bohlmann J."/>
            <person name="Grigoriev I."/>
            <person name="Hellsten U."/>
            <person name="Putnam N."/>
            <person name="Ralph S."/>
            <person name="Rombauts S."/>
            <person name="Salamov A."/>
            <person name="Schein J."/>
            <person name="Sterck L."/>
            <person name="Aerts A."/>
            <person name="Bhalerao R.R."/>
            <person name="Bhalerao R.P."/>
            <person name="Blaudez D."/>
            <person name="Boerjan W."/>
            <person name="Brun A."/>
            <person name="Brunner A."/>
            <person name="Busov V."/>
            <person name="Campbell M."/>
            <person name="Carlson J."/>
            <person name="Chalot M."/>
            <person name="Chapman J."/>
            <person name="Chen G.L."/>
            <person name="Cooper D."/>
            <person name="Coutinho P.M."/>
            <person name="Couturier J."/>
            <person name="Covert S."/>
            <person name="Cronk Q."/>
            <person name="Cunningham R."/>
            <person name="Davis J."/>
            <person name="Degroeve S."/>
            <person name="Dejardin A."/>
            <person name="Depamphilis C."/>
            <person name="Detter J."/>
            <person name="Dirks B."/>
            <person name="Dubchak I."/>
            <person name="Duplessis S."/>
            <person name="Ehlting J."/>
            <person name="Ellis B."/>
            <person name="Gendler K."/>
            <person name="Goodstein D."/>
            <person name="Gribskov M."/>
            <person name="Grimwood J."/>
            <person name="Groover A."/>
            <person name="Gunter L."/>
            <person name="Hamberger B."/>
            <person name="Heinze B."/>
            <person name="Helariutta Y."/>
            <person name="Henrissat B."/>
            <person name="Holligan D."/>
            <person name="Holt R."/>
            <person name="Huang W."/>
            <person name="Islam-Faridi N."/>
            <person name="Jones S."/>
            <person name="Jones-Rhoades M."/>
            <person name="Jorgensen R."/>
            <person name="Joshi C."/>
            <person name="Kangasjarvi J."/>
            <person name="Karlsson J."/>
            <person name="Kelleher C."/>
            <person name="Kirkpatrick R."/>
            <person name="Kirst M."/>
            <person name="Kohler A."/>
            <person name="Kalluri U."/>
            <person name="Larimer F."/>
            <person name="Leebens-Mack J."/>
            <person name="Leple J.C."/>
            <person name="Locascio P."/>
            <person name="Lou Y."/>
            <person name="Lucas S."/>
            <person name="Martin F."/>
            <person name="Montanini B."/>
            <person name="Napoli C."/>
            <person name="Nelson D.R."/>
            <person name="Nelson C."/>
            <person name="Nieminen K."/>
            <person name="Nilsson O."/>
            <person name="Pereda V."/>
            <person name="Peter G."/>
            <person name="Philippe R."/>
            <person name="Pilate G."/>
            <person name="Poliakov A."/>
            <person name="Razumovskaya J."/>
            <person name="Richardson P."/>
            <person name="Rinaldi C."/>
            <person name="Ritland K."/>
            <person name="Rouze P."/>
            <person name="Ryaboy D."/>
            <person name="Schmutz J."/>
            <person name="Schrader J."/>
            <person name="Segerman B."/>
            <person name="Shin H."/>
            <person name="Siddiqui A."/>
            <person name="Sterky F."/>
            <person name="Terry A."/>
            <person name="Tsai C.J."/>
            <person name="Uberbacher E."/>
            <person name="Unneberg P."/>
            <person name="Vahala J."/>
            <person name="Wall K."/>
            <person name="Wessler S."/>
            <person name="Yang G."/>
            <person name="Yin T."/>
            <person name="Douglas C."/>
            <person name="Marra M."/>
            <person name="Sandberg G."/>
            <person name="Van de Peer Y."/>
            <person name="Rokhsar D."/>
        </authorList>
    </citation>
    <scope>NUCLEOTIDE SEQUENCE [LARGE SCALE GENOMIC DNA]</scope>
    <source>
        <strain evidence="3">cv. Nisqually</strain>
        <strain evidence="2">Nisqually-1</strain>
    </source>
</reference>
<accession>A9PD15</accession>
<dbReference type="EMBL" id="CM009299">
    <property type="protein sequence ID" value="PNT16602.1"/>
    <property type="molecule type" value="Genomic_DNA"/>
</dbReference>
<dbReference type="AlphaFoldDB" id="A9PD15"/>
<organism evidence="1">
    <name type="scientific">Populus trichocarpa</name>
    <name type="common">Western balsam poplar</name>
    <name type="synonym">Populus balsamifera subsp. trichocarpa</name>
    <dbReference type="NCBI Taxonomy" id="3694"/>
    <lineage>
        <taxon>Eukaryota</taxon>
        <taxon>Viridiplantae</taxon>
        <taxon>Streptophyta</taxon>
        <taxon>Embryophyta</taxon>
        <taxon>Tracheophyta</taxon>
        <taxon>Spermatophyta</taxon>
        <taxon>Magnoliopsida</taxon>
        <taxon>eudicotyledons</taxon>
        <taxon>Gunneridae</taxon>
        <taxon>Pentapetalae</taxon>
        <taxon>rosids</taxon>
        <taxon>fabids</taxon>
        <taxon>Malpighiales</taxon>
        <taxon>Salicaceae</taxon>
        <taxon>Saliceae</taxon>
        <taxon>Populus</taxon>
    </lineage>
</organism>
<dbReference type="Gramene" id="Potri.010G149600.1.v4.1">
    <property type="protein sequence ID" value="Potri.010G149600.1.v4.1"/>
    <property type="gene ID" value="Potri.010G149600.v4.1"/>
</dbReference>
<name>A9PD15_POPTR</name>
<evidence type="ECO:0000313" key="3">
    <source>
        <dbReference type="Proteomes" id="UP000006729"/>
    </source>
</evidence>
<reference evidence="1" key="2">
    <citation type="journal article" date="2008" name="BMC Genomics">
        <title>Analysis of 4,664 high-quality sequence-finished poplar full-length cDNA clones and their utility for the discovery of genes responding to insect feeding.</title>
        <authorList>
            <person name="Ralph S.G."/>
            <person name="Chun H.J."/>
            <person name="Cooper D."/>
            <person name="Kirkpatrick R."/>
            <person name="Kolosova N."/>
            <person name="Gunter L."/>
            <person name="Tuskan G.A."/>
            <person name="Douglas C.J."/>
            <person name="Holt R.A."/>
            <person name="Jones S.J."/>
            <person name="Marra M.A."/>
            <person name="Bohlmann J."/>
        </authorList>
    </citation>
    <scope>NUCLEOTIDE SEQUENCE</scope>
    <source>
        <tissue evidence="1">Phloem and cambium</tissue>
    </source>
</reference>
<dbReference type="EMBL" id="EF146176">
    <property type="protein sequence ID" value="ABK94268.1"/>
    <property type="molecule type" value="mRNA"/>
</dbReference>
<reference evidence="2" key="3">
    <citation type="submission" date="2017-07" db="EMBL/GenBank/DDBJ databases">
        <title>WGS assembly of Populus trichocarpa.</title>
        <authorList>
            <person name="Tuskan G."/>
            <person name="Difazio S."/>
            <person name="Jansson S."/>
            <person name="Bohlmann J."/>
            <person name="Grigoriev I."/>
            <person name="Hellsten U."/>
            <person name="Putnam N."/>
            <person name="Ralph S."/>
            <person name="Rombauts S."/>
            <person name="Salamov A."/>
            <person name="Schein J."/>
            <person name="Sterck L."/>
            <person name="Aerts A."/>
            <person name="Bhalerao R."/>
            <person name="Bhalerao R."/>
            <person name="Blaudez D."/>
            <person name="Boerjan W."/>
            <person name="Brun A."/>
            <person name="Brunner A."/>
            <person name="Busov V."/>
            <person name="Campbell M."/>
            <person name="Carlson J."/>
            <person name="Chalot M."/>
            <person name="Chapman J."/>
            <person name="Chen G."/>
            <person name="Cooper D."/>
            <person name="Coutinho P."/>
            <person name="Couturier J."/>
            <person name="Covert S."/>
            <person name="Cronk Q."/>
            <person name="Cunningham R."/>
            <person name="Davis J."/>
            <person name="Degroeve S."/>
            <person name="Dejardin A."/>
            <person name="Depamphilis C."/>
            <person name="Detter J."/>
            <person name="Dirks B."/>
            <person name="Dubchak I."/>
            <person name="Duplessis S."/>
            <person name="Ehlting J."/>
            <person name="Ellis B."/>
            <person name="Gendler K."/>
            <person name="Goodstein D."/>
            <person name="Gribskov M."/>
            <person name="Grimwood J."/>
            <person name="Groover A."/>
            <person name="Gunter L."/>
            <person name="Hamberger B."/>
            <person name="Heinze B."/>
            <person name="Helariutta Y."/>
            <person name="Henrissat B."/>
            <person name="Holligan D."/>
            <person name="Holt R."/>
            <person name="Huang W."/>
            <person name="Islam-Faridi N."/>
            <person name="Jones S."/>
            <person name="Jones-Rhoades M."/>
            <person name="Jorgensen R."/>
            <person name="Joshi C."/>
            <person name="Kangasjarvi J."/>
            <person name="Karlsson J."/>
            <person name="Kelleher C."/>
            <person name="Kirkpatrick R."/>
            <person name="Kirst M."/>
            <person name="Kohler A."/>
            <person name="Kalluri U."/>
            <person name="Larimer F."/>
            <person name="Leebens-Mack J."/>
            <person name="Leple J."/>
            <person name="Locascio P."/>
            <person name="Lou Y."/>
            <person name="Lucas S."/>
            <person name="Martin F."/>
            <person name="Montanini B."/>
            <person name="Napoli C."/>
            <person name="Nelson D."/>
            <person name="Nelson C."/>
            <person name="Nieminen K."/>
            <person name="Nilsson O."/>
            <person name="Pereda V."/>
            <person name="Peter G."/>
            <person name="Philippe R."/>
            <person name="Pilate G."/>
            <person name="Poliakov A."/>
            <person name="Razumovskaya J."/>
            <person name="Richardson P."/>
            <person name="Rinaldi C."/>
            <person name="Ritland K."/>
            <person name="Rouze P."/>
            <person name="Ryaboy D."/>
            <person name="Schmutz J."/>
            <person name="Schrader J."/>
            <person name="Segerman B."/>
            <person name="Shin H."/>
            <person name="Siddiqui A."/>
            <person name="Sterky F."/>
            <person name="Terry A."/>
            <person name="Tsai C."/>
            <person name="Uberbacher E."/>
            <person name="Unneberg P."/>
            <person name="Vahala J."/>
            <person name="Wall K."/>
            <person name="Wessler S."/>
            <person name="Yang G."/>
            <person name="Yin T."/>
            <person name="Douglas C."/>
            <person name="Marra M."/>
            <person name="Sandberg G."/>
            <person name="Van De Peer Y."/>
            <person name="Rokhsar D."/>
        </authorList>
    </citation>
    <scope>NUCLEOTIDE SEQUENCE</scope>
    <source>
        <strain evidence="2">Nisqually-1</strain>
    </source>
</reference>
<sequence>MREREKGLSKVKERHKFLQGNLYKGMNKAIMCYTTSQEGSLVDGFFAGFQKAVSSC</sequence>
<protein>
    <submittedName>
        <fullName evidence="1">Uncharacterized protein</fullName>
    </submittedName>
</protein>
<evidence type="ECO:0000313" key="2">
    <source>
        <dbReference type="EMBL" id="PNT16602.1"/>
    </source>
</evidence>
<dbReference type="Proteomes" id="UP000006729">
    <property type="component" value="Chromosome 10"/>
</dbReference>
<proteinExistence type="evidence at transcript level"/>
<evidence type="ECO:0000313" key="1">
    <source>
        <dbReference type="EMBL" id="ABK94268.1"/>
    </source>
</evidence>
<gene>
    <name evidence="2" type="ORF">POPTR_010G149600</name>
</gene>
<dbReference type="InParanoid" id="A9PD15"/>